<evidence type="ECO:0000259" key="5">
    <source>
        <dbReference type="PROSITE" id="PS51078"/>
    </source>
</evidence>
<keyword evidence="7" id="KW-1185">Reference proteome</keyword>
<proteinExistence type="predicted"/>
<keyword evidence="1" id="KW-0805">Transcription regulation</keyword>
<dbReference type="SUPFAM" id="SSF55781">
    <property type="entry name" value="GAF domain-like"/>
    <property type="match status" value="1"/>
</dbReference>
<evidence type="ECO:0000256" key="2">
    <source>
        <dbReference type="ARBA" id="ARBA00023125"/>
    </source>
</evidence>
<sequence length="258" mass="27962">MDNNYTLQTVERALSFLEYVATAPVPPNVRDVSKALDLNITTSYHLLRTLVARDFIKRDDDGRLELGDGVAVLAQNYRRHESVEQLLAPVVQQLAASTMETSFLSLREAQNVVLKVLVEGSQRLRVAGLYVGLSGHEYRRAAGKAVLAHLEDAERRAMLDESLASTPVQLRKAITKALEKELPLTASRGWSADDGQTEEGIISIGAPVFDAAGSVLGAVGIVTPIFRMDKSPDAFREAVLAAAAEATRLLKNVAILAT</sequence>
<dbReference type="PANTHER" id="PTHR30136">
    <property type="entry name" value="HELIX-TURN-HELIX TRANSCRIPTIONAL REGULATOR, ICLR FAMILY"/>
    <property type="match status" value="1"/>
</dbReference>
<dbReference type="Pfam" id="PF01614">
    <property type="entry name" value="IclR_C"/>
    <property type="match status" value="1"/>
</dbReference>
<dbReference type="InterPro" id="IPR036388">
    <property type="entry name" value="WH-like_DNA-bd_sf"/>
</dbReference>
<dbReference type="InterPro" id="IPR036390">
    <property type="entry name" value="WH_DNA-bd_sf"/>
</dbReference>
<dbReference type="PROSITE" id="PS51078">
    <property type="entry name" value="ICLR_ED"/>
    <property type="match status" value="1"/>
</dbReference>
<dbReference type="EMBL" id="PHFW01000002">
    <property type="protein sequence ID" value="PQM29107.1"/>
    <property type="molecule type" value="Genomic_DNA"/>
</dbReference>
<dbReference type="Proteomes" id="UP000238954">
    <property type="component" value="Chromosome"/>
</dbReference>
<evidence type="ECO:0000313" key="7">
    <source>
        <dbReference type="Proteomes" id="UP000238954"/>
    </source>
</evidence>
<comment type="caution">
    <text evidence="6">The sequence shown here is derived from an EMBL/GenBank/DDBJ whole genome shotgun (WGS) entry which is preliminary data.</text>
</comment>
<dbReference type="PROSITE" id="PS51077">
    <property type="entry name" value="HTH_ICLR"/>
    <property type="match status" value="1"/>
</dbReference>
<evidence type="ECO:0000256" key="1">
    <source>
        <dbReference type="ARBA" id="ARBA00023015"/>
    </source>
</evidence>
<dbReference type="InterPro" id="IPR005471">
    <property type="entry name" value="Tscrpt_reg_IclR_N"/>
</dbReference>
<dbReference type="InterPro" id="IPR029016">
    <property type="entry name" value="GAF-like_dom_sf"/>
</dbReference>
<name>A0A2S8B9S6_9SPHN</name>
<protein>
    <recommendedName>
        <fullName evidence="8">IclR family transcriptional regulator</fullName>
    </recommendedName>
</protein>
<keyword evidence="3" id="KW-0804">Transcription</keyword>
<evidence type="ECO:0008006" key="8">
    <source>
        <dbReference type="Google" id="ProtNLM"/>
    </source>
</evidence>
<dbReference type="InterPro" id="IPR050707">
    <property type="entry name" value="HTH_MetabolicPath_Reg"/>
</dbReference>
<accession>A0A2S8B9S6</accession>
<feature type="domain" description="IclR-ED" evidence="5">
    <location>
        <begin position="69"/>
        <end position="255"/>
    </location>
</feature>
<evidence type="ECO:0000259" key="4">
    <source>
        <dbReference type="PROSITE" id="PS51077"/>
    </source>
</evidence>
<dbReference type="InterPro" id="IPR014757">
    <property type="entry name" value="Tscrpt_reg_IclR_C"/>
</dbReference>
<dbReference type="GO" id="GO:0045892">
    <property type="term" value="P:negative regulation of DNA-templated transcription"/>
    <property type="evidence" value="ECO:0007669"/>
    <property type="project" value="TreeGrafter"/>
</dbReference>
<dbReference type="SMART" id="SM00346">
    <property type="entry name" value="HTH_ICLR"/>
    <property type="match status" value="1"/>
</dbReference>
<reference evidence="7" key="1">
    <citation type="submission" date="2017-11" db="EMBL/GenBank/DDBJ databases">
        <title>The complete genome sequence of Sphingopyxis pomeranensis sp. nov. strain WS5A3p.</title>
        <authorList>
            <person name="Kaminski M.A."/>
        </authorList>
    </citation>
    <scope>NUCLEOTIDE SEQUENCE [LARGE SCALE GENOMIC DNA]</scope>
    <source>
        <strain evidence="7">WS5A3p</strain>
    </source>
</reference>
<evidence type="ECO:0000256" key="3">
    <source>
        <dbReference type="ARBA" id="ARBA00023163"/>
    </source>
</evidence>
<organism evidence="6 7">
    <name type="scientific">Sphingopyxis lindanitolerans</name>
    <dbReference type="NCBI Taxonomy" id="2054227"/>
    <lineage>
        <taxon>Bacteria</taxon>
        <taxon>Pseudomonadati</taxon>
        <taxon>Pseudomonadota</taxon>
        <taxon>Alphaproteobacteria</taxon>
        <taxon>Sphingomonadales</taxon>
        <taxon>Sphingomonadaceae</taxon>
        <taxon>Sphingopyxis</taxon>
    </lineage>
</organism>
<dbReference type="Gene3D" id="1.10.10.10">
    <property type="entry name" value="Winged helix-like DNA-binding domain superfamily/Winged helix DNA-binding domain"/>
    <property type="match status" value="1"/>
</dbReference>
<dbReference type="Gene3D" id="3.30.450.40">
    <property type="match status" value="1"/>
</dbReference>
<feature type="domain" description="HTH iclR-type" evidence="4">
    <location>
        <begin position="7"/>
        <end position="68"/>
    </location>
</feature>
<dbReference type="PANTHER" id="PTHR30136:SF24">
    <property type="entry name" value="HTH-TYPE TRANSCRIPTIONAL REPRESSOR ALLR"/>
    <property type="match status" value="1"/>
</dbReference>
<dbReference type="GO" id="GO:0003677">
    <property type="term" value="F:DNA binding"/>
    <property type="evidence" value="ECO:0007669"/>
    <property type="project" value="UniProtKB-KW"/>
</dbReference>
<dbReference type="SUPFAM" id="SSF46785">
    <property type="entry name" value="Winged helix' DNA-binding domain"/>
    <property type="match status" value="1"/>
</dbReference>
<dbReference type="AlphaFoldDB" id="A0A2S8B9S6"/>
<dbReference type="GO" id="GO:0003700">
    <property type="term" value="F:DNA-binding transcription factor activity"/>
    <property type="evidence" value="ECO:0007669"/>
    <property type="project" value="TreeGrafter"/>
</dbReference>
<dbReference type="Pfam" id="PF09339">
    <property type="entry name" value="HTH_IclR"/>
    <property type="match status" value="1"/>
</dbReference>
<dbReference type="OrthoDB" id="6057486at2"/>
<evidence type="ECO:0000313" key="6">
    <source>
        <dbReference type="EMBL" id="PQM29107.1"/>
    </source>
</evidence>
<keyword evidence="2" id="KW-0238">DNA-binding</keyword>
<dbReference type="RefSeq" id="WP_105999267.1">
    <property type="nucleotide sequence ID" value="NZ_CM009578.1"/>
</dbReference>
<gene>
    <name evidence="6" type="ORF">CVO77_12020</name>
</gene>